<feature type="transmembrane region" description="Helical" evidence="7">
    <location>
        <begin position="164"/>
        <end position="191"/>
    </location>
</feature>
<protein>
    <submittedName>
        <fullName evidence="8">Chromate transporter</fullName>
    </submittedName>
</protein>
<evidence type="ECO:0000313" key="8">
    <source>
        <dbReference type="EMBL" id="SEM80130.1"/>
    </source>
</evidence>
<dbReference type="GO" id="GO:0015109">
    <property type="term" value="F:chromate transmembrane transporter activity"/>
    <property type="evidence" value="ECO:0007669"/>
    <property type="project" value="InterPro"/>
</dbReference>
<evidence type="ECO:0000256" key="3">
    <source>
        <dbReference type="ARBA" id="ARBA00022475"/>
    </source>
</evidence>
<dbReference type="Pfam" id="PF02417">
    <property type="entry name" value="Chromate_transp"/>
    <property type="match status" value="2"/>
</dbReference>
<dbReference type="NCBIfam" id="TIGR00937">
    <property type="entry name" value="2A51"/>
    <property type="match status" value="1"/>
</dbReference>
<feature type="transmembrane region" description="Helical" evidence="7">
    <location>
        <begin position="387"/>
        <end position="409"/>
    </location>
</feature>
<feature type="transmembrane region" description="Helical" evidence="7">
    <location>
        <begin position="99"/>
        <end position="120"/>
    </location>
</feature>
<evidence type="ECO:0000256" key="2">
    <source>
        <dbReference type="ARBA" id="ARBA00005262"/>
    </source>
</evidence>
<feature type="transmembrane region" description="Helical" evidence="7">
    <location>
        <begin position="344"/>
        <end position="367"/>
    </location>
</feature>
<evidence type="ECO:0000256" key="7">
    <source>
        <dbReference type="SAM" id="Phobius"/>
    </source>
</evidence>
<evidence type="ECO:0000313" key="9">
    <source>
        <dbReference type="Proteomes" id="UP000183898"/>
    </source>
</evidence>
<dbReference type="Proteomes" id="UP000183898">
    <property type="component" value="Unassembled WGS sequence"/>
</dbReference>
<keyword evidence="6 7" id="KW-0472">Membrane</keyword>
<comment type="similarity">
    <text evidence="2">Belongs to the chromate ion transporter (CHR) (TC 2.A.51) family.</text>
</comment>
<feature type="transmembrane region" description="Helical" evidence="7">
    <location>
        <begin position="236"/>
        <end position="258"/>
    </location>
</feature>
<feature type="transmembrane region" description="Helical" evidence="7">
    <location>
        <begin position="132"/>
        <end position="152"/>
    </location>
</feature>
<evidence type="ECO:0000256" key="1">
    <source>
        <dbReference type="ARBA" id="ARBA00004651"/>
    </source>
</evidence>
<dbReference type="PIRSF" id="PIRSF004810">
    <property type="entry name" value="ChrA"/>
    <property type="match status" value="1"/>
</dbReference>
<dbReference type="PANTHER" id="PTHR33567:SF3">
    <property type="entry name" value="CHROMATE ION TRANSPORTER (EUROFUNG)"/>
    <property type="match status" value="1"/>
</dbReference>
<keyword evidence="4 7" id="KW-0812">Transmembrane</keyword>
<keyword evidence="3" id="KW-1003">Cell membrane</keyword>
<feature type="transmembrane region" description="Helical" evidence="7">
    <location>
        <begin position="439"/>
        <end position="457"/>
    </location>
</feature>
<accession>A0A1H8BB12</accession>
<dbReference type="GO" id="GO:0005886">
    <property type="term" value="C:plasma membrane"/>
    <property type="evidence" value="ECO:0007669"/>
    <property type="project" value="UniProtKB-SubCell"/>
</dbReference>
<feature type="transmembrane region" description="Helical" evidence="7">
    <location>
        <begin position="29"/>
        <end position="49"/>
    </location>
</feature>
<dbReference type="AlphaFoldDB" id="A0A1H8BB12"/>
<sequence length="459" mass="49364">MDASSKDTEAPNPDTFPDISPPVTFAEAALYWLKLGFISFGGPAGQIAIMHHDLVEKKRWISESRFLHALNYCIVLPGPEAQQLATYIGWLMHRTPGGIVAGMLFVLPSFFILVGLAWIYMAYGSAPAVAGLLYGFKPAVVAIVLSAAWRIGARVLKNPITWSIAALAFLAVFVFELPFPFIVLAAGLIGYSSGHFAPDYFRTTSVHGTDRKGSGSAWIDDHTPIPPHALFTMRRFVGAATAGFVIWSSVMGAFSLAFGWEDTFTQIGWFFTKAALLTFGGAYAVLPYIYQGAVEHYQWLTPIQMIDGLALGETTPGPLIMVVTFVGFVSGWAKAVLGSEAIFASAFIASAIATFFTFLPSFIFILLGGPFIETTHGNLKLTAPLTGITAAVVGIILNLALFFAYHVFWVSGIDGPIDWISVALAAIALIALFRFKSGVIPVILGCGLGGMALRSLFPQ</sequence>
<evidence type="ECO:0000256" key="4">
    <source>
        <dbReference type="ARBA" id="ARBA00022692"/>
    </source>
</evidence>
<gene>
    <name evidence="8" type="ORF">SAMN05216404_101193</name>
</gene>
<comment type="subcellular location">
    <subcellularLocation>
        <location evidence="1">Cell membrane</location>
        <topology evidence="1">Multi-pass membrane protein</topology>
    </subcellularLocation>
</comment>
<proteinExistence type="inferred from homology"/>
<feature type="transmembrane region" description="Helical" evidence="7">
    <location>
        <begin position="416"/>
        <end position="433"/>
    </location>
</feature>
<dbReference type="EMBL" id="FOCT01000001">
    <property type="protein sequence ID" value="SEM80130.1"/>
    <property type="molecule type" value="Genomic_DNA"/>
</dbReference>
<feature type="transmembrane region" description="Helical" evidence="7">
    <location>
        <begin position="319"/>
        <end position="337"/>
    </location>
</feature>
<keyword evidence="5 7" id="KW-1133">Transmembrane helix</keyword>
<organism evidence="8 9">
    <name type="scientific">Nitrosospira multiformis</name>
    <dbReference type="NCBI Taxonomy" id="1231"/>
    <lineage>
        <taxon>Bacteria</taxon>
        <taxon>Pseudomonadati</taxon>
        <taxon>Pseudomonadota</taxon>
        <taxon>Betaproteobacteria</taxon>
        <taxon>Nitrosomonadales</taxon>
        <taxon>Nitrosomonadaceae</taxon>
        <taxon>Nitrosospira</taxon>
    </lineage>
</organism>
<dbReference type="PANTHER" id="PTHR33567">
    <property type="entry name" value="CHROMATE ION TRANSPORTER (EUROFUNG)"/>
    <property type="match status" value="1"/>
</dbReference>
<evidence type="ECO:0000256" key="5">
    <source>
        <dbReference type="ARBA" id="ARBA00022989"/>
    </source>
</evidence>
<evidence type="ECO:0000256" key="6">
    <source>
        <dbReference type="ARBA" id="ARBA00023136"/>
    </source>
</evidence>
<reference evidence="8 9" key="1">
    <citation type="submission" date="2016-10" db="EMBL/GenBank/DDBJ databases">
        <authorList>
            <person name="de Groot N.N."/>
        </authorList>
    </citation>
    <scope>NUCLEOTIDE SEQUENCE [LARGE SCALE GENOMIC DNA]</scope>
    <source>
        <strain evidence="8 9">Nl18</strain>
    </source>
</reference>
<name>A0A1H8BB12_9PROT</name>
<feature type="transmembrane region" description="Helical" evidence="7">
    <location>
        <begin position="270"/>
        <end position="290"/>
    </location>
</feature>
<dbReference type="InterPro" id="IPR014047">
    <property type="entry name" value="Chr_Tranpt_l_chain"/>
</dbReference>
<dbReference type="InterPro" id="IPR003370">
    <property type="entry name" value="Chromate_transpt"/>
</dbReference>